<accession>A0ABQ5TL71</accession>
<feature type="domain" description="CBS" evidence="12">
    <location>
        <begin position="288"/>
        <end position="345"/>
    </location>
</feature>
<evidence type="ECO:0000256" key="9">
    <source>
        <dbReference type="PROSITE-ProRule" id="PRU00703"/>
    </source>
</evidence>
<dbReference type="InterPro" id="IPR016169">
    <property type="entry name" value="FAD-bd_PCMH_sub2"/>
</dbReference>
<evidence type="ECO:0000259" key="13">
    <source>
        <dbReference type="PROSITE" id="PS51846"/>
    </source>
</evidence>
<dbReference type="PROSITE" id="PS51846">
    <property type="entry name" value="CNNM"/>
    <property type="match status" value="1"/>
</dbReference>
<evidence type="ECO:0000313" key="15">
    <source>
        <dbReference type="Proteomes" id="UP001275436"/>
    </source>
</evidence>
<dbReference type="Proteomes" id="UP001275436">
    <property type="component" value="Unassembled WGS sequence"/>
</dbReference>
<feature type="domain" description="CNNM transmembrane" evidence="13">
    <location>
        <begin position="1"/>
        <end position="204"/>
    </location>
</feature>
<dbReference type="InterPro" id="IPR051676">
    <property type="entry name" value="UPF0053_domain"/>
</dbReference>
<keyword evidence="8 10" id="KW-0472">Membrane</keyword>
<organism evidence="14 15">
    <name type="scientific">Oceanobacillus kimchii</name>
    <dbReference type="NCBI Taxonomy" id="746691"/>
    <lineage>
        <taxon>Bacteria</taxon>
        <taxon>Bacillati</taxon>
        <taxon>Bacillota</taxon>
        <taxon>Bacilli</taxon>
        <taxon>Bacillales</taxon>
        <taxon>Bacillaceae</taxon>
        <taxon>Oceanobacillus</taxon>
    </lineage>
</organism>
<keyword evidence="4 10" id="KW-0812">Transmembrane</keyword>
<keyword evidence="3" id="KW-1003">Cell membrane</keyword>
<evidence type="ECO:0000256" key="6">
    <source>
        <dbReference type="ARBA" id="ARBA00022989"/>
    </source>
</evidence>
<evidence type="ECO:0000256" key="10">
    <source>
        <dbReference type="PROSITE-ProRule" id="PRU01193"/>
    </source>
</evidence>
<dbReference type="Pfam" id="PF01595">
    <property type="entry name" value="CNNM"/>
    <property type="match status" value="1"/>
</dbReference>
<dbReference type="InterPro" id="IPR036318">
    <property type="entry name" value="FAD-bd_PCMH-like_sf"/>
</dbReference>
<keyword evidence="15" id="KW-1185">Reference proteome</keyword>
<feature type="transmembrane region" description="Helical" evidence="11">
    <location>
        <begin position="137"/>
        <end position="159"/>
    </location>
</feature>
<name>A0ABQ5TL71_9BACI</name>
<gene>
    <name evidence="14" type="ORF">MACH08_28500</name>
</gene>
<comment type="subcellular location">
    <subcellularLocation>
        <location evidence="1">Cell membrane</location>
        <topology evidence="1">Multi-pass membrane protein</topology>
    </subcellularLocation>
</comment>
<dbReference type="SMART" id="SM01091">
    <property type="entry name" value="CorC_HlyC"/>
    <property type="match status" value="1"/>
</dbReference>
<dbReference type="SUPFAM" id="SSF56176">
    <property type="entry name" value="FAD-binding/transporter-associated domain-like"/>
    <property type="match status" value="1"/>
</dbReference>
<dbReference type="CDD" id="cd04590">
    <property type="entry name" value="CBS_pair_CorC_HlyC_assoc"/>
    <property type="match status" value="1"/>
</dbReference>
<evidence type="ECO:0000256" key="7">
    <source>
        <dbReference type="ARBA" id="ARBA00023122"/>
    </source>
</evidence>
<dbReference type="Gene3D" id="3.10.580.10">
    <property type="entry name" value="CBS-domain"/>
    <property type="match status" value="1"/>
</dbReference>
<dbReference type="EMBL" id="BSKO01000001">
    <property type="protein sequence ID" value="GLO67066.1"/>
    <property type="molecule type" value="Genomic_DNA"/>
</dbReference>
<dbReference type="Pfam" id="PF03471">
    <property type="entry name" value="CorC_HlyC"/>
    <property type="match status" value="1"/>
</dbReference>
<evidence type="ECO:0000313" key="14">
    <source>
        <dbReference type="EMBL" id="GLO67066.1"/>
    </source>
</evidence>
<comment type="similarity">
    <text evidence="2">Belongs to the UPF0053 family.</text>
</comment>
<proteinExistence type="inferred from homology"/>
<evidence type="ECO:0000256" key="2">
    <source>
        <dbReference type="ARBA" id="ARBA00006337"/>
    </source>
</evidence>
<keyword evidence="5" id="KW-0677">Repeat</keyword>
<dbReference type="PANTHER" id="PTHR43099">
    <property type="entry name" value="UPF0053 PROTEIN YRKA"/>
    <property type="match status" value="1"/>
</dbReference>
<evidence type="ECO:0000259" key="12">
    <source>
        <dbReference type="PROSITE" id="PS51371"/>
    </source>
</evidence>
<protein>
    <submittedName>
        <fullName evidence="14">Membrane protein</fullName>
    </submittedName>
</protein>
<feature type="transmembrane region" description="Helical" evidence="11">
    <location>
        <begin position="100"/>
        <end position="125"/>
    </location>
</feature>
<evidence type="ECO:0000256" key="8">
    <source>
        <dbReference type="ARBA" id="ARBA00023136"/>
    </source>
</evidence>
<dbReference type="SUPFAM" id="SSF54631">
    <property type="entry name" value="CBS-domain pair"/>
    <property type="match status" value="1"/>
</dbReference>
<dbReference type="InterPro" id="IPR046342">
    <property type="entry name" value="CBS_dom_sf"/>
</dbReference>
<keyword evidence="7 9" id="KW-0129">CBS domain</keyword>
<keyword evidence="6 10" id="KW-1133">Transmembrane helix</keyword>
<dbReference type="InterPro" id="IPR005170">
    <property type="entry name" value="Transptr-assoc_dom"/>
</dbReference>
<evidence type="ECO:0000256" key="1">
    <source>
        <dbReference type="ARBA" id="ARBA00004651"/>
    </source>
</evidence>
<dbReference type="PROSITE" id="PS51371">
    <property type="entry name" value="CBS"/>
    <property type="match status" value="2"/>
</dbReference>
<sequence>MDISTIINLTAVAILIALTAFFVMSEFAIVKIRSTQLEPHIEQGKKRAIYAKRVVTHLDEYLSACQLGITITALGIGRLAEPTFERMLHPVLEDFNLSSAVVTTASIAISFAFATFLHVVVGELAPKTLAIQKAEKVTLFVARPLTWFYRLLFPFIWFLNGSARLLTKAVGLKPMSGHEDTHTEEELRLILADSYKSGEINQSEMMYVNNIFDFDERVAREIMVPRTEMVYFSKEDSFEANLEIIREGQFTRYPVADEDKDNIIGLVNLKEVFTGQLDNDKPNSIEQFIRPIIHVSEATPIKQLLLKMQKERIHMAIVNDEYGGTAGLVTVEDILEEIVGDIRDEFDEDETPDFESVDENTFLVSGRLSLDEINQRLNIYLEDDEVDTIGGWFFTHNLEADVGTVMEYEGHEFALIEKDGFQIKRVKITKIA</sequence>
<comment type="caution">
    <text evidence="14">The sequence shown here is derived from an EMBL/GenBank/DDBJ whole genome shotgun (WGS) entry which is preliminary data.</text>
</comment>
<feature type="transmembrane region" description="Helical" evidence="11">
    <location>
        <begin position="6"/>
        <end position="30"/>
    </location>
</feature>
<feature type="domain" description="CBS" evidence="12">
    <location>
        <begin position="223"/>
        <end position="285"/>
    </location>
</feature>
<reference evidence="14 15" key="1">
    <citation type="submission" date="2023-02" db="EMBL/GenBank/DDBJ databases">
        <title>Oceanobacillus kimchii IFOP_LL358 isolated form Alexandrium catenella lab strain.</title>
        <authorList>
            <person name="Gajardo G."/>
            <person name="Ueki S."/>
            <person name="Maruyama F."/>
        </authorList>
    </citation>
    <scope>NUCLEOTIDE SEQUENCE [LARGE SCALE GENOMIC DNA]</scope>
    <source>
        <strain evidence="14 15">IFOP_LL358</strain>
    </source>
</reference>
<dbReference type="Gene3D" id="3.30.465.10">
    <property type="match status" value="1"/>
</dbReference>
<evidence type="ECO:0000256" key="5">
    <source>
        <dbReference type="ARBA" id="ARBA00022737"/>
    </source>
</evidence>
<dbReference type="Pfam" id="PF00571">
    <property type="entry name" value="CBS"/>
    <property type="match status" value="2"/>
</dbReference>
<evidence type="ECO:0000256" key="4">
    <source>
        <dbReference type="ARBA" id="ARBA00022692"/>
    </source>
</evidence>
<dbReference type="InterPro" id="IPR000644">
    <property type="entry name" value="CBS_dom"/>
</dbReference>
<dbReference type="PANTHER" id="PTHR43099:SF2">
    <property type="entry name" value="UPF0053 PROTEIN YRKA"/>
    <property type="match status" value="1"/>
</dbReference>
<evidence type="ECO:0000256" key="3">
    <source>
        <dbReference type="ARBA" id="ARBA00022475"/>
    </source>
</evidence>
<evidence type="ECO:0000256" key="11">
    <source>
        <dbReference type="SAM" id="Phobius"/>
    </source>
</evidence>
<dbReference type="InterPro" id="IPR002550">
    <property type="entry name" value="CNNM"/>
</dbReference>
<dbReference type="InterPro" id="IPR044751">
    <property type="entry name" value="Ion_transp-like_CBS"/>
</dbReference>
<dbReference type="RefSeq" id="WP_017797516.1">
    <property type="nucleotide sequence ID" value="NZ_BSKO01000001.1"/>
</dbReference>